<dbReference type="Gene3D" id="1.20.5.190">
    <property type="match status" value="1"/>
</dbReference>
<dbReference type="PROSITE" id="PS50096">
    <property type="entry name" value="IQ"/>
    <property type="match status" value="2"/>
</dbReference>
<dbReference type="PANTHER" id="PTHR13471:SF0">
    <property type="entry name" value="NUCLEAR EXOSOME REGULATOR NRDE2"/>
    <property type="match status" value="1"/>
</dbReference>
<dbReference type="InterPro" id="IPR013633">
    <property type="entry name" value="NRDE-2"/>
</dbReference>
<dbReference type="EMBL" id="QXGA01000167">
    <property type="protein sequence ID" value="KAE9150966.1"/>
    <property type="molecule type" value="Genomic_DNA"/>
</dbReference>
<comment type="caution">
    <text evidence="5">The sequence shown here is derived from an EMBL/GenBank/DDBJ whole genome shotgun (WGS) entry which is preliminary data.</text>
</comment>
<comment type="subcellular location">
    <subcellularLocation>
        <location evidence="1">Nucleus</location>
    </subcellularLocation>
</comment>
<evidence type="ECO:0000256" key="3">
    <source>
        <dbReference type="ARBA" id="ARBA00023242"/>
    </source>
</evidence>
<feature type="region of interest" description="Disordered" evidence="4">
    <location>
        <begin position="1"/>
        <end position="176"/>
    </location>
</feature>
<reference evidence="5 6" key="1">
    <citation type="submission" date="2018-08" db="EMBL/GenBank/DDBJ databases">
        <title>Genomic investigation of the strawberry pathogen Phytophthora fragariae indicates pathogenicity is determined by transcriptional variation in three key races.</title>
        <authorList>
            <person name="Adams T.M."/>
            <person name="Armitage A.D."/>
            <person name="Sobczyk M.K."/>
            <person name="Bates H.J."/>
            <person name="Dunwell J.M."/>
            <person name="Nellist C.F."/>
            <person name="Harrison R.J."/>
        </authorList>
    </citation>
    <scope>NUCLEOTIDE SEQUENCE [LARGE SCALE GENOMIC DNA]</scope>
    <source>
        <strain evidence="5 6">NOV-5</strain>
    </source>
</reference>
<dbReference type="GO" id="GO:1902369">
    <property type="term" value="P:negative regulation of RNA catabolic process"/>
    <property type="evidence" value="ECO:0007669"/>
    <property type="project" value="TreeGrafter"/>
</dbReference>
<evidence type="ECO:0000313" key="5">
    <source>
        <dbReference type="EMBL" id="KAE9150966.1"/>
    </source>
</evidence>
<feature type="compositionally biased region" description="Basic and acidic residues" evidence="4">
    <location>
        <begin position="40"/>
        <end position="52"/>
    </location>
</feature>
<dbReference type="Proteomes" id="UP000440732">
    <property type="component" value="Unassembled WGS sequence"/>
</dbReference>
<sequence length="1134" mass="131658">MFAAGRKAAASSEAGAEGSDAAQAGNDWLSVGKSFPSGTSDDKSKSKHKETEASESVMQVYKHSKHRHKDKKRHKEKKRCDEESCDVAKREKRHLSKHKKKSKDRKRRRSWSRSDSSDGDDTHRSSRRRRRSRSNPRSRSRSRSQSRSDRDENRIVTQSDKTLTPHETEENEKLFEFDSVGDRENRFFGSTYAHDQPLYNLATRRNLLTGAWISQTRPKFSGDKMSGKREEKEKSDRYFSMQARKMEKDGRRRRLYLAYSEKRLSRAAATRQGDQGDQTSRTTRLAASCLPEMSFIPVDPILDINKFVANDIDEEPGHVTSTSDDTKEAMLTDGQKVEKEANTSTKTPSPTPGLDDTPGEDSRAAKFLDPATMLLDFHLLMCVFEKKAGYVERSIAQTQALIDFNLNESAADKETGIHVNHLEMLREFGSRWNKDGSVGLGNEQWNTNAGEDVLRDPSKVAFIRRVFKESLSAFQNVDDKFGSILKCLWIGFEAEVTSATGADETFLMYARGLSQKLVQKSADHDTDFDVLFAYAKLEHKLGNERQVRRICDNTLASLRTPSSSNANLARSFHRFAFLRARIELWPSTEGRKKLTGTLTQDQGRLRVLRCLFTLWNALQPEQQKEKEKETLDVIAKLHRKRLRNYLEELLTSDPSTETDLITRYRAELRKLDRAGCDLIEQLAALNGSEWSVAGILDEVLPEQRNLWEARCLLKPALYENNTTDSKKHMVASFNGGRLKRSSVTLPEVIPSKRLSAVRPKPVGKRYEEPITPTQGSFQCRILSKAAASKHPAAAVINGCPRNSRDWVRDHCMEEVVRSTSMRKQFAAEKLSILLTRHCHRAIHRRYMHWRQQTMWTQCHLRVRKFCRLKSALWVLQRSRKKLGSVVFRLWAKWMASTSHQLEYEAIAAAVSIQSWLRGVKGKRIASVHHLHQAATLIQARWRGFLSRKRFKRRKRFLAYNRAARQVQRYYHSYISRVRCDIWLRQQRAARMITRAFVRYLEKKRDLIAWCHHLARYHAAISIQIWMRRTRRRIVRAKAKRDTMAQASHVLFNFFRYTQFMRRFGARVETLAKRQRAAAVLLQNAYRAKQARARFYELKVRVEDQRRQEILTHMWNNAYATTIQKWWRKLLRRRC</sequence>
<dbReference type="GO" id="GO:0071013">
    <property type="term" value="C:catalytic step 2 spliceosome"/>
    <property type="evidence" value="ECO:0007669"/>
    <property type="project" value="TreeGrafter"/>
</dbReference>
<feature type="compositionally biased region" description="Basic and acidic residues" evidence="4">
    <location>
        <begin position="163"/>
        <end position="176"/>
    </location>
</feature>
<feature type="compositionally biased region" description="Basic residues" evidence="4">
    <location>
        <begin position="62"/>
        <end position="77"/>
    </location>
</feature>
<accession>A0A6A3UJW5</accession>
<evidence type="ECO:0000256" key="2">
    <source>
        <dbReference type="ARBA" id="ARBA00009265"/>
    </source>
</evidence>
<dbReference type="AlphaFoldDB" id="A0A6A3UJW5"/>
<feature type="compositionally biased region" description="Low complexity" evidence="4">
    <location>
        <begin position="1"/>
        <end position="25"/>
    </location>
</feature>
<proteinExistence type="inferred from homology"/>
<feature type="compositionally biased region" description="Basic and acidic residues" evidence="4">
    <location>
        <begin position="78"/>
        <end position="89"/>
    </location>
</feature>
<feature type="compositionally biased region" description="Basic residues" evidence="4">
    <location>
        <begin position="90"/>
        <end position="111"/>
    </location>
</feature>
<dbReference type="Pfam" id="PF00612">
    <property type="entry name" value="IQ"/>
    <property type="match status" value="1"/>
</dbReference>
<dbReference type="PANTHER" id="PTHR13471">
    <property type="entry name" value="TETRATRICOPEPTIDE-LIKE HELICAL"/>
    <property type="match status" value="1"/>
</dbReference>
<name>A0A6A3UJW5_9STRA</name>
<protein>
    <submittedName>
        <fullName evidence="5">Uncharacterized protein</fullName>
    </submittedName>
</protein>
<organism evidence="5 6">
    <name type="scientific">Phytophthora fragariae</name>
    <dbReference type="NCBI Taxonomy" id="53985"/>
    <lineage>
        <taxon>Eukaryota</taxon>
        <taxon>Sar</taxon>
        <taxon>Stramenopiles</taxon>
        <taxon>Oomycota</taxon>
        <taxon>Peronosporomycetes</taxon>
        <taxon>Peronosporales</taxon>
        <taxon>Peronosporaceae</taxon>
        <taxon>Phytophthora</taxon>
    </lineage>
</organism>
<dbReference type="GO" id="GO:0031048">
    <property type="term" value="P:regulatory ncRNA-mediated heterochromatin formation"/>
    <property type="evidence" value="ECO:0007669"/>
    <property type="project" value="TreeGrafter"/>
</dbReference>
<dbReference type="InterPro" id="IPR000048">
    <property type="entry name" value="IQ_motif_EF-hand-BS"/>
</dbReference>
<evidence type="ECO:0000313" key="6">
    <source>
        <dbReference type="Proteomes" id="UP000440732"/>
    </source>
</evidence>
<gene>
    <name evidence="5" type="ORF">PF006_g4710</name>
</gene>
<comment type="similarity">
    <text evidence="2">Belongs to the NRDE2 family.</text>
</comment>
<evidence type="ECO:0000256" key="1">
    <source>
        <dbReference type="ARBA" id="ARBA00004123"/>
    </source>
</evidence>
<feature type="region of interest" description="Disordered" evidence="4">
    <location>
        <begin position="333"/>
        <end position="363"/>
    </location>
</feature>
<feature type="compositionally biased region" description="Basic residues" evidence="4">
    <location>
        <begin position="125"/>
        <end position="144"/>
    </location>
</feature>
<keyword evidence="3" id="KW-0539">Nucleus</keyword>
<dbReference type="SMART" id="SM00015">
    <property type="entry name" value="IQ"/>
    <property type="match status" value="3"/>
</dbReference>
<evidence type="ECO:0000256" key="4">
    <source>
        <dbReference type="SAM" id="MobiDB-lite"/>
    </source>
</evidence>